<organism evidence="6 7">
    <name type="scientific">Petrachloros mirabilis ULC683</name>
    <dbReference type="NCBI Taxonomy" id="2781853"/>
    <lineage>
        <taxon>Bacteria</taxon>
        <taxon>Bacillati</taxon>
        <taxon>Cyanobacteriota</taxon>
        <taxon>Cyanophyceae</taxon>
        <taxon>Synechococcales</taxon>
        <taxon>Petrachlorosaceae</taxon>
        <taxon>Petrachloros</taxon>
        <taxon>Petrachloros mirabilis</taxon>
    </lineage>
</organism>
<evidence type="ECO:0000256" key="4">
    <source>
        <dbReference type="SAM" id="Coils"/>
    </source>
</evidence>
<dbReference type="InterPro" id="IPR038729">
    <property type="entry name" value="Rad50/SbcC_AAA"/>
</dbReference>
<feature type="coiled-coil region" evidence="4">
    <location>
        <begin position="214"/>
        <end position="272"/>
    </location>
</feature>
<dbReference type="RefSeq" id="WP_161826564.1">
    <property type="nucleotide sequence ID" value="NZ_WVIC01000040.1"/>
</dbReference>
<dbReference type="Pfam" id="PF13476">
    <property type="entry name" value="AAA_23"/>
    <property type="match status" value="1"/>
</dbReference>
<dbReference type="PANTHER" id="PTHR32114:SF2">
    <property type="entry name" value="ABC TRANSPORTER ABCH.3"/>
    <property type="match status" value="1"/>
</dbReference>
<evidence type="ECO:0000256" key="3">
    <source>
        <dbReference type="ARBA" id="ARBA00013368"/>
    </source>
</evidence>
<dbReference type="EMBL" id="WVIC01000040">
    <property type="protein sequence ID" value="NCJ08087.1"/>
    <property type="molecule type" value="Genomic_DNA"/>
</dbReference>
<feature type="coiled-coil region" evidence="4">
    <location>
        <begin position="610"/>
        <end position="647"/>
    </location>
</feature>
<dbReference type="InterPro" id="IPR027417">
    <property type="entry name" value="P-loop_NTPase"/>
</dbReference>
<feature type="domain" description="Rad50/SbcC-type AAA" evidence="5">
    <location>
        <begin position="5"/>
        <end position="264"/>
    </location>
</feature>
<reference evidence="6" key="1">
    <citation type="submission" date="2019-12" db="EMBL/GenBank/DDBJ databases">
        <title>High-Quality draft genome sequences of three cyanobacteria isolated from the limestone walls of the Old Cathedral of Coimbra.</title>
        <authorList>
            <person name="Tiago I."/>
            <person name="Soares F."/>
            <person name="Portugal A."/>
        </authorList>
    </citation>
    <scope>NUCLEOTIDE SEQUENCE [LARGE SCALE GENOMIC DNA]</scope>
    <source>
        <strain evidence="6">C</strain>
    </source>
</reference>
<comment type="caution">
    <text evidence="6">The sequence shown here is derived from an EMBL/GenBank/DDBJ whole genome shotgun (WGS) entry which is preliminary data.</text>
</comment>
<gene>
    <name evidence="6" type="ORF">GS597_16550</name>
</gene>
<evidence type="ECO:0000313" key="6">
    <source>
        <dbReference type="EMBL" id="NCJ08087.1"/>
    </source>
</evidence>
<dbReference type="Gene3D" id="3.40.50.300">
    <property type="entry name" value="P-loop containing nucleotide triphosphate hydrolases"/>
    <property type="match status" value="2"/>
</dbReference>
<comment type="subunit">
    <text evidence="2">Heterodimer of SbcC and SbcD.</text>
</comment>
<feature type="coiled-coil region" evidence="4">
    <location>
        <begin position="296"/>
        <end position="330"/>
    </location>
</feature>
<feature type="coiled-coil region" evidence="4">
    <location>
        <begin position="389"/>
        <end position="416"/>
    </location>
</feature>
<dbReference type="GO" id="GO:0016887">
    <property type="term" value="F:ATP hydrolysis activity"/>
    <property type="evidence" value="ECO:0007669"/>
    <property type="project" value="InterPro"/>
</dbReference>
<keyword evidence="4" id="KW-0175">Coiled coil</keyword>
<evidence type="ECO:0000256" key="2">
    <source>
        <dbReference type="ARBA" id="ARBA00011322"/>
    </source>
</evidence>
<evidence type="ECO:0000313" key="7">
    <source>
        <dbReference type="Proteomes" id="UP000607397"/>
    </source>
</evidence>
<dbReference type="Proteomes" id="UP000607397">
    <property type="component" value="Unassembled WGS sequence"/>
</dbReference>
<comment type="similarity">
    <text evidence="1">Belongs to the SMC family. SbcC subfamily.</text>
</comment>
<protein>
    <recommendedName>
        <fullName evidence="3">Nuclease SbcCD subunit C</fullName>
    </recommendedName>
</protein>
<keyword evidence="7" id="KW-1185">Reference proteome</keyword>
<accession>A0A8K2A216</accession>
<evidence type="ECO:0000259" key="5">
    <source>
        <dbReference type="Pfam" id="PF13476"/>
    </source>
</evidence>
<dbReference type="AlphaFoldDB" id="A0A8K2A216"/>
<name>A0A8K2A216_9CYAN</name>
<dbReference type="SUPFAM" id="SSF52540">
    <property type="entry name" value="P-loop containing nucleoside triphosphate hydrolases"/>
    <property type="match status" value="2"/>
</dbReference>
<dbReference type="PANTHER" id="PTHR32114">
    <property type="entry name" value="ABC TRANSPORTER ABCH.3"/>
    <property type="match status" value="1"/>
</dbReference>
<feature type="coiled-coil region" evidence="4">
    <location>
        <begin position="511"/>
        <end position="565"/>
    </location>
</feature>
<proteinExistence type="inferred from homology"/>
<dbReference type="GO" id="GO:0006302">
    <property type="term" value="P:double-strand break repair"/>
    <property type="evidence" value="ECO:0007669"/>
    <property type="project" value="InterPro"/>
</dbReference>
<sequence length="909" mass="103832">MEVLSVSLTNFKAHRDRSYDFCPGTNAICGANGAGKTSILEAIAWVLFDYSDYTKAEIIHVGAKSAQVGVTFVSSLDGRVYDVRRCTQRGYELYDPQLKSLLGVKKLEDVRRWLCQHLGVPSSTELAKLFADTIGIPQGTFTVDFLKRAAERKKVFDPILKVEEYQQTYQKTRDLETHAQLQVERLTTLLSEQTQALADWPLLQQQATDLQAALRQDQIRFKQLQTQIQALESEQQQLQAQVQALENLQNQLRQLEAQQASKQETLALLTQSWTSAEKAVAICRQQRPSFQAYQQAQESLQVIAQQRQQHRDLQQQHRDLHQQLSAQQVEQSQLQGRLDMLAPMHESLTHLQKQVPRQAQLEAMLSALMAQRQTLAGVQIQWQGLQTQRQQRQEALATLQAEIEDLHNSQTQAQQLSDYEQQWQACQQQLNRIEVTQQFVAELQTLIEPLLPVRDRHWQQVQAALALLETLPIAAADAESLTQTLHSGVTLTQNLLQILEGLYQEASPDALTQLQRRLAQLHAQLQAAQAAQTRLASLPIKQQQAEAWTQEITSLKQQEATLEVQLAHIPALHAQQVETETALAQLNNPRGQVQMLKQQLQQEPELRSAIAALSQTCNTLQQQFNALDQALQTTQTLETEANTHEQTLKTHQSAYQSYLRHRNEANRYKPLTQQLQTAQAEFDHLRQHLTDLQAQIQAQPADPDHLTQVATTLQHLRSQRDQLQGSLQPQQTQLAHLEQQLQQRQLLATQQQQTQAELEHKQTLLHFISDARRIYSQSGPRITQFYLTEISWEADRLFRELLNRQDVALAWTQDYEIQVQHQGHWRSFKSLSGGEQMCAALAIRLALLKVLADIDVAFFDEPTTNMDQVRRQQLAEALGNLKTFRQLFVISHDDTFESITEHIIRVDSP</sequence>
<evidence type="ECO:0000256" key="1">
    <source>
        <dbReference type="ARBA" id="ARBA00006930"/>
    </source>
</evidence>